<keyword evidence="1" id="KW-0233">DNA recombination</keyword>
<dbReference type="PROSITE" id="PS51898">
    <property type="entry name" value="TYR_RECOMBINASE"/>
    <property type="match status" value="1"/>
</dbReference>
<feature type="domain" description="Tyr recombinase" evidence="2">
    <location>
        <begin position="6"/>
        <end position="215"/>
    </location>
</feature>
<evidence type="ECO:0000313" key="4">
    <source>
        <dbReference type="Proteomes" id="UP001567537"/>
    </source>
</evidence>
<dbReference type="InterPro" id="IPR013762">
    <property type="entry name" value="Integrase-like_cat_sf"/>
</dbReference>
<dbReference type="Proteomes" id="UP001567537">
    <property type="component" value="Unassembled WGS sequence"/>
</dbReference>
<gene>
    <name evidence="3" type="ORF">KYY02_15705</name>
</gene>
<dbReference type="Gene3D" id="1.10.443.10">
    <property type="entry name" value="Intergrase catalytic core"/>
    <property type="match status" value="1"/>
</dbReference>
<accession>A0ABV4IZP6</accession>
<evidence type="ECO:0000256" key="1">
    <source>
        <dbReference type="ARBA" id="ARBA00023172"/>
    </source>
</evidence>
<proteinExistence type="predicted"/>
<evidence type="ECO:0000313" key="3">
    <source>
        <dbReference type="EMBL" id="MEZ3180079.1"/>
    </source>
</evidence>
<dbReference type="InterPro" id="IPR011010">
    <property type="entry name" value="DNA_brk_join_enz"/>
</dbReference>
<organism evidence="3 4">
    <name type="scientific">Streptomyces pimonensis</name>
    <dbReference type="NCBI Taxonomy" id="2860288"/>
    <lineage>
        <taxon>Bacteria</taxon>
        <taxon>Bacillati</taxon>
        <taxon>Actinomycetota</taxon>
        <taxon>Actinomycetes</taxon>
        <taxon>Kitasatosporales</taxon>
        <taxon>Streptomycetaceae</taxon>
        <taxon>Streptomyces</taxon>
    </lineage>
</organism>
<evidence type="ECO:0000259" key="2">
    <source>
        <dbReference type="PROSITE" id="PS51898"/>
    </source>
</evidence>
<dbReference type="EMBL" id="JAHWZY010000014">
    <property type="protein sequence ID" value="MEZ3180079.1"/>
    <property type="molecule type" value="Genomic_DNA"/>
</dbReference>
<sequence length="253" mass="27880">MASRASRRSCIRPNDIAAFVRRPPVACSPNRFTTRSRAHAACVLVLVPVLVLRRSEVLGLRRQGTGFAARQITPAKQTQRMTGVGLVLRDLRAECSQAVLPLPEFCARAPEERRGLQEPEPKTAGAHRNQALVFSAEHGGTADPVGFSRPFDRLVKRADVRRVTVRPTRRTRGTLLAFPKVHPKVAQAVLRHSRISMTTDVYTHVVGEDAREAVAMLAELLEDPLLGWMSAMDVEDPRSMWTGGLRAGGANRI</sequence>
<dbReference type="SUPFAM" id="SSF56349">
    <property type="entry name" value="DNA breaking-rejoining enzymes"/>
    <property type="match status" value="1"/>
</dbReference>
<name>A0ABV4IZP6_9ACTN</name>
<reference evidence="3 4" key="1">
    <citation type="journal article" date="2021" name="Res Sq">
        <title>Streptomyces Pimoensis sp. nov., Isolated From the Taklimakan Desert in Xinjiang, China.</title>
        <authorList>
            <person name="Zhang P."/>
            <person name="Luo X."/>
            <person name="Luo X."/>
            <person name="Liu Z."/>
            <person name="Xia Z."/>
            <person name="Wan C."/>
            <person name="zhang L."/>
        </authorList>
    </citation>
    <scope>NUCLEOTIDE SEQUENCE [LARGE SCALE GENOMIC DNA]</scope>
    <source>
        <strain evidence="3 4">TRM75549</strain>
    </source>
</reference>
<keyword evidence="4" id="KW-1185">Reference proteome</keyword>
<dbReference type="InterPro" id="IPR002104">
    <property type="entry name" value="Integrase_catalytic"/>
</dbReference>
<protein>
    <submittedName>
        <fullName evidence="3">Tyrosine-type recombinase/integrase</fullName>
    </submittedName>
</protein>
<comment type="caution">
    <text evidence="3">The sequence shown here is derived from an EMBL/GenBank/DDBJ whole genome shotgun (WGS) entry which is preliminary data.</text>
</comment>